<keyword evidence="9" id="KW-1185">Reference proteome</keyword>
<dbReference type="Gene3D" id="3.40.50.1010">
    <property type="entry name" value="5'-nuclease"/>
    <property type="match status" value="1"/>
</dbReference>
<feature type="domain" description="UTP23 sensor motif region" evidence="7">
    <location>
        <begin position="204"/>
        <end position="221"/>
    </location>
</feature>
<accession>A0A2H1C595</accession>
<organism evidence="8 9">
    <name type="scientific">Fasciola hepatica</name>
    <name type="common">Liver fluke</name>
    <dbReference type="NCBI Taxonomy" id="6192"/>
    <lineage>
        <taxon>Eukaryota</taxon>
        <taxon>Metazoa</taxon>
        <taxon>Spiralia</taxon>
        <taxon>Lophotrochozoa</taxon>
        <taxon>Platyhelminthes</taxon>
        <taxon>Trematoda</taxon>
        <taxon>Digenea</taxon>
        <taxon>Plagiorchiida</taxon>
        <taxon>Echinostomata</taxon>
        <taxon>Echinostomatoidea</taxon>
        <taxon>Fasciolidae</taxon>
        <taxon>Fasciola</taxon>
    </lineage>
</organism>
<dbReference type="PANTHER" id="PTHR12416">
    <property type="entry name" value="RRNA-PROCESSING PROTEIN UTP23 HOMOLOG"/>
    <property type="match status" value="1"/>
</dbReference>
<keyword evidence="2" id="KW-0690">Ribosome biogenesis</keyword>
<comment type="similarity">
    <text evidence="6">Belongs to the UTP23/FCF1 family. UTP23 subfamily.</text>
</comment>
<evidence type="ECO:0000256" key="6">
    <source>
        <dbReference type="ARBA" id="ARBA00038503"/>
    </source>
</evidence>
<dbReference type="GO" id="GO:0032040">
    <property type="term" value="C:small-subunit processome"/>
    <property type="evidence" value="ECO:0007669"/>
    <property type="project" value="InterPro"/>
</dbReference>
<sequence>MKIKRLKSYKRTLDVCAKHFGLSLDPLEVFVDSTFANQALLNKLNIKDQLEYTLKLSVKLVTSSCTISECESLKPLFSGALKVLLNFKILNCKHKFDPNKGAPWCIRRRIRTAFKTGFNKSDHSLLFALASNDESLQAQARSVPGMPILFVAHNRINLEPMSLDTKKALDTKFKQSISLSSHENEFINSLAAQYGITSNNVHIRKKRRRNEPNPLACKKKRVQPPVSHKKAETVRVRRKRKRKRIHNTWAFQQALLHLKKELFIHS</sequence>
<comment type="caution">
    <text evidence="8">The sequence shown here is derived from an EMBL/GenBank/DDBJ whole genome shotgun (WGS) entry which is preliminary data.</text>
</comment>
<dbReference type="Pfam" id="PF24779">
    <property type="entry name" value="UTP23_sensor"/>
    <property type="match status" value="1"/>
</dbReference>
<dbReference type="AlphaFoldDB" id="A0A2H1C595"/>
<evidence type="ECO:0000313" key="8">
    <source>
        <dbReference type="EMBL" id="THD22461.1"/>
    </source>
</evidence>
<dbReference type="EMBL" id="JXXN02002751">
    <property type="protein sequence ID" value="THD22461.1"/>
    <property type="molecule type" value="Genomic_DNA"/>
</dbReference>
<proteinExistence type="inferred from homology"/>
<dbReference type="SUPFAM" id="SSF88723">
    <property type="entry name" value="PIN domain-like"/>
    <property type="match status" value="1"/>
</dbReference>
<evidence type="ECO:0000256" key="3">
    <source>
        <dbReference type="ARBA" id="ARBA00022552"/>
    </source>
</evidence>
<gene>
    <name evidence="8" type="ORF">D915_006848</name>
</gene>
<evidence type="ECO:0000313" key="9">
    <source>
        <dbReference type="Proteomes" id="UP000230066"/>
    </source>
</evidence>
<dbReference type="Pfam" id="PF04900">
    <property type="entry name" value="Fcf1"/>
    <property type="match status" value="1"/>
</dbReference>
<keyword evidence="4" id="KW-0539">Nucleus</keyword>
<evidence type="ECO:0000256" key="2">
    <source>
        <dbReference type="ARBA" id="ARBA00022517"/>
    </source>
</evidence>
<dbReference type="InterPro" id="IPR029060">
    <property type="entry name" value="PIN-like_dom_sf"/>
</dbReference>
<comment type="function">
    <text evidence="5">Involved in rRNA-processing and ribosome biogenesis.</text>
</comment>
<comment type="subcellular location">
    <subcellularLocation>
        <location evidence="1">Nucleus</location>
        <location evidence="1">Nucleolus</location>
    </subcellularLocation>
</comment>
<dbReference type="Proteomes" id="UP000230066">
    <property type="component" value="Unassembled WGS sequence"/>
</dbReference>
<evidence type="ECO:0000256" key="4">
    <source>
        <dbReference type="ARBA" id="ARBA00023242"/>
    </source>
</evidence>
<keyword evidence="3" id="KW-0698">rRNA processing</keyword>
<evidence type="ECO:0000256" key="5">
    <source>
        <dbReference type="ARBA" id="ARBA00037300"/>
    </source>
</evidence>
<protein>
    <submittedName>
        <fullName evidence="8">U3 small nucleolar RNA-associated protein 23</fullName>
    </submittedName>
</protein>
<name>A0A2H1C595_FASHE</name>
<dbReference type="InterPro" id="IPR057776">
    <property type="entry name" value="UTP23_sensor"/>
</dbReference>
<evidence type="ECO:0000259" key="7">
    <source>
        <dbReference type="Pfam" id="PF24779"/>
    </source>
</evidence>
<evidence type="ECO:0000256" key="1">
    <source>
        <dbReference type="ARBA" id="ARBA00004604"/>
    </source>
</evidence>
<reference evidence="8" key="1">
    <citation type="submission" date="2019-03" db="EMBL/GenBank/DDBJ databases">
        <title>Improved annotation for the trematode Fasciola hepatica.</title>
        <authorList>
            <person name="Choi Y.-J."/>
            <person name="Martin J."/>
            <person name="Mitreva M."/>
        </authorList>
    </citation>
    <scope>NUCLEOTIDE SEQUENCE [LARGE SCALE GENOMIC DNA]</scope>
</reference>
<dbReference type="GO" id="GO:0006364">
    <property type="term" value="P:rRNA processing"/>
    <property type="evidence" value="ECO:0007669"/>
    <property type="project" value="UniProtKB-KW"/>
</dbReference>
<dbReference type="InterPro" id="IPR006984">
    <property type="entry name" value="Fcf1/UTP23"/>
</dbReference>